<dbReference type="Proteomes" id="UP001525890">
    <property type="component" value="Unassembled WGS sequence"/>
</dbReference>
<reference evidence="1 2" key="1">
    <citation type="journal article" date="2022" name="Front. Microbiol.">
        <title>High genomic differentiation and limited gene flow indicate recent cryptic speciation within the genus Laspinema (cyanobacteria).</title>
        <authorList>
            <person name="Stanojkovic A."/>
            <person name="Skoupy S."/>
            <person name="Skaloud P."/>
            <person name="Dvorak P."/>
        </authorList>
    </citation>
    <scope>NUCLEOTIDE SEQUENCE [LARGE SCALE GENOMIC DNA]</scope>
    <source>
        <strain evidence="1 2">D2a</strain>
    </source>
</reference>
<gene>
    <name evidence="1" type="ORF">NG799_26535</name>
</gene>
<evidence type="ECO:0000313" key="2">
    <source>
        <dbReference type="Proteomes" id="UP001525890"/>
    </source>
</evidence>
<name>A0ABT2MYN9_9CYAN</name>
<sequence length="99" mass="10426">MAIFTNAKKGRDEGGTYLMDLAFADAVCVSPDAMADAATLAPSQTDATDAILPTFEQKDNPSTCIVEVNVTEKLVEEIASTASVSCQQSDTAIVWGDHV</sequence>
<evidence type="ECO:0000313" key="1">
    <source>
        <dbReference type="EMBL" id="MCT7969878.1"/>
    </source>
</evidence>
<protein>
    <submittedName>
        <fullName evidence="1">Uncharacterized protein</fullName>
    </submittedName>
</protein>
<dbReference type="RefSeq" id="WP_368009320.1">
    <property type="nucleotide sequence ID" value="NZ_JAMXFF010000062.1"/>
</dbReference>
<proteinExistence type="predicted"/>
<comment type="caution">
    <text evidence="1">The sequence shown here is derived from an EMBL/GenBank/DDBJ whole genome shotgun (WGS) entry which is preliminary data.</text>
</comment>
<accession>A0ABT2MYN9</accession>
<organism evidence="1 2">
    <name type="scientific">Laspinema palackyanum D2a</name>
    <dbReference type="NCBI Taxonomy" id="2953684"/>
    <lineage>
        <taxon>Bacteria</taxon>
        <taxon>Bacillati</taxon>
        <taxon>Cyanobacteriota</taxon>
        <taxon>Cyanophyceae</taxon>
        <taxon>Oscillatoriophycideae</taxon>
        <taxon>Oscillatoriales</taxon>
        <taxon>Laspinemataceae</taxon>
        <taxon>Laspinema</taxon>
        <taxon>Laspinema palackyanum</taxon>
    </lineage>
</organism>
<keyword evidence="2" id="KW-1185">Reference proteome</keyword>
<dbReference type="EMBL" id="JAMXFF010000062">
    <property type="protein sequence ID" value="MCT7969878.1"/>
    <property type="molecule type" value="Genomic_DNA"/>
</dbReference>